<comment type="caution">
    <text evidence="1">The sequence shown here is derived from an EMBL/GenBank/DDBJ whole genome shotgun (WGS) entry which is preliminary data.</text>
</comment>
<reference evidence="1 2" key="1">
    <citation type="submission" date="2016-11" db="EMBL/GenBank/DDBJ databases">
        <authorList>
            <person name="Varghese N."/>
            <person name="Submissions S."/>
        </authorList>
    </citation>
    <scope>NUCLEOTIDE SEQUENCE [LARGE SCALE GENOMIC DNA]</scope>
    <source>
        <strain evidence="1 2">DSM 22613</strain>
    </source>
</reference>
<dbReference type="RefSeq" id="WP_025836494.1">
    <property type="nucleotide sequence ID" value="NZ_BAKP01000001.1"/>
</dbReference>
<dbReference type="AlphaFoldDB" id="A0AAX2F0S3"/>
<gene>
    <name evidence="1" type="ORF">SAMN05444364_101161</name>
</gene>
<evidence type="ECO:0000313" key="2">
    <source>
        <dbReference type="Proteomes" id="UP000184105"/>
    </source>
</evidence>
<keyword evidence="2" id="KW-1185">Reference proteome</keyword>
<dbReference type="Proteomes" id="UP000184105">
    <property type="component" value="Unassembled WGS sequence"/>
</dbReference>
<dbReference type="EMBL" id="FQWA01000001">
    <property type="protein sequence ID" value="SHF56242.1"/>
    <property type="molecule type" value="Genomic_DNA"/>
</dbReference>
<protein>
    <submittedName>
        <fullName evidence="1">Uncharacterized protein</fullName>
    </submittedName>
</protein>
<sequence length="109" mass="12733">MHYDREILRILAEAGNEGLSVQKISRHVFNACNSFFNPLCQNEVHKYVQSFLLKNSKSVVSLVEKRSKGVYRLNEHCNLSQQLYIQFRDDVETPKEKPVEDQSLNLFEC</sequence>
<proteinExistence type="predicted"/>
<organism evidence="1 2">
    <name type="scientific">Prevotella scopos JCM 17725</name>
    <dbReference type="NCBI Taxonomy" id="1236518"/>
    <lineage>
        <taxon>Bacteria</taxon>
        <taxon>Pseudomonadati</taxon>
        <taxon>Bacteroidota</taxon>
        <taxon>Bacteroidia</taxon>
        <taxon>Bacteroidales</taxon>
        <taxon>Prevotellaceae</taxon>
        <taxon>Prevotella</taxon>
    </lineage>
</organism>
<accession>A0AAX2F0S3</accession>
<name>A0AAX2F0S3_9BACT</name>
<evidence type="ECO:0000313" key="1">
    <source>
        <dbReference type="EMBL" id="SHF56242.1"/>
    </source>
</evidence>